<protein>
    <submittedName>
        <fullName evidence="2">Uncharacterized protein</fullName>
    </submittedName>
</protein>
<gene>
    <name evidence="2" type="ORF">NTJ_11841</name>
</gene>
<evidence type="ECO:0000313" key="3">
    <source>
        <dbReference type="Proteomes" id="UP001307889"/>
    </source>
</evidence>
<accession>A0ABN7B3N9</accession>
<name>A0ABN7B3N9_9HEMI</name>
<dbReference type="Proteomes" id="UP001307889">
    <property type="component" value="Chromosome 10"/>
</dbReference>
<organism evidence="2 3">
    <name type="scientific">Nesidiocoris tenuis</name>
    <dbReference type="NCBI Taxonomy" id="355587"/>
    <lineage>
        <taxon>Eukaryota</taxon>
        <taxon>Metazoa</taxon>
        <taxon>Ecdysozoa</taxon>
        <taxon>Arthropoda</taxon>
        <taxon>Hexapoda</taxon>
        <taxon>Insecta</taxon>
        <taxon>Pterygota</taxon>
        <taxon>Neoptera</taxon>
        <taxon>Paraneoptera</taxon>
        <taxon>Hemiptera</taxon>
        <taxon>Heteroptera</taxon>
        <taxon>Panheteroptera</taxon>
        <taxon>Cimicomorpha</taxon>
        <taxon>Miridae</taxon>
        <taxon>Dicyphina</taxon>
        <taxon>Nesidiocoris</taxon>
    </lineage>
</organism>
<evidence type="ECO:0000313" key="2">
    <source>
        <dbReference type="EMBL" id="BES99024.1"/>
    </source>
</evidence>
<proteinExistence type="predicted"/>
<evidence type="ECO:0000256" key="1">
    <source>
        <dbReference type="SAM" id="MobiDB-lite"/>
    </source>
</evidence>
<feature type="region of interest" description="Disordered" evidence="1">
    <location>
        <begin position="1"/>
        <end position="20"/>
    </location>
</feature>
<keyword evidence="3" id="KW-1185">Reference proteome</keyword>
<dbReference type="EMBL" id="AP028918">
    <property type="protein sequence ID" value="BES99024.1"/>
    <property type="molecule type" value="Genomic_DNA"/>
</dbReference>
<reference evidence="2 3" key="1">
    <citation type="submission" date="2023-09" db="EMBL/GenBank/DDBJ databases">
        <title>Nesidiocoris tenuis whole genome shotgun sequence.</title>
        <authorList>
            <person name="Shibata T."/>
            <person name="Shimoda M."/>
            <person name="Kobayashi T."/>
            <person name="Uehara T."/>
        </authorList>
    </citation>
    <scope>NUCLEOTIDE SEQUENCE [LARGE SCALE GENOMIC DNA]</scope>
    <source>
        <strain evidence="2 3">Japan</strain>
    </source>
</reference>
<sequence>MADKRHLLVHDTGTNGKRQPFQGAMVDVRHQLVQDTEMSKAPAGPRHLNVNDTSWSKTLAYRRHQYVQGTLADERHHLLRDTGILKTPAGSWHIGRRKTQAGLRHWHIEDTSWFKAPWQMKDISSSKALAD</sequence>